<feature type="domain" description="DUF6602" evidence="1">
    <location>
        <begin position="33"/>
        <end position="129"/>
    </location>
</feature>
<reference evidence="2 3" key="1">
    <citation type="journal article" date="2014" name="Int. J. Syst. Evol. Microbiol.">
        <title>Complete genome sequence of Corynebacterium casei LMG S-19264T (=DSM 44701T), isolated from a smear-ripened cheese.</title>
        <authorList>
            <consortium name="US DOE Joint Genome Institute (JGI-PGF)"/>
            <person name="Walter F."/>
            <person name="Albersmeier A."/>
            <person name="Kalinowski J."/>
            <person name="Ruckert C."/>
        </authorList>
    </citation>
    <scope>NUCLEOTIDE SEQUENCE [LARGE SCALE GENOMIC DNA]</scope>
    <source>
        <strain evidence="2 3">CGMCC 1.15286</strain>
    </source>
</reference>
<proteinExistence type="predicted"/>
<sequence length="266" mass="30645">MPVERSLPNYYQSFSKELDVTKDRVRNIIGKAHWVSDGTHKEAILQDVLKRFIPQKYAISSGFILSNDGSTCSKQLDIIIYDQASPLLFNSSNFVIIPDQYVRAIIEVKTSLSVGAKLTDALENLYNVQTIMDRDSDNVYFGIFSFGYQDYSNIGPETVAQRLFAQIAKFYQNKRLQDTYLSNLEYLQRRTLTSLCMNGQLYGLHWNDSSQRDPEFGFYNTEQQSFNFFVSNLLSTLDNNAITLSKPLWFPESKQSRVLLKERISL</sequence>
<protein>
    <recommendedName>
        <fullName evidence="1">DUF6602 domain-containing protein</fullName>
    </recommendedName>
</protein>
<evidence type="ECO:0000259" key="1">
    <source>
        <dbReference type="Pfam" id="PF20247"/>
    </source>
</evidence>
<dbReference type="EMBL" id="BMHY01000001">
    <property type="protein sequence ID" value="GGG59461.1"/>
    <property type="molecule type" value="Genomic_DNA"/>
</dbReference>
<dbReference type="AlphaFoldDB" id="A0A917LVF1"/>
<evidence type="ECO:0000313" key="3">
    <source>
        <dbReference type="Proteomes" id="UP000600247"/>
    </source>
</evidence>
<gene>
    <name evidence="2" type="ORF">GCM10010918_10820</name>
</gene>
<name>A0A917LVF1_9BACL</name>
<dbReference type="Proteomes" id="UP000600247">
    <property type="component" value="Unassembled WGS sequence"/>
</dbReference>
<dbReference type="Pfam" id="PF20247">
    <property type="entry name" value="DUF6602"/>
    <property type="match status" value="1"/>
</dbReference>
<dbReference type="InterPro" id="IPR046537">
    <property type="entry name" value="DUF6602"/>
</dbReference>
<evidence type="ECO:0000313" key="2">
    <source>
        <dbReference type="EMBL" id="GGG59461.1"/>
    </source>
</evidence>
<dbReference type="CDD" id="cd21173">
    <property type="entry name" value="NucC-like"/>
    <property type="match status" value="1"/>
</dbReference>
<dbReference type="RefSeq" id="WP_188887854.1">
    <property type="nucleotide sequence ID" value="NZ_BMHY01000001.1"/>
</dbReference>
<keyword evidence="3" id="KW-1185">Reference proteome</keyword>
<organism evidence="2 3">
    <name type="scientific">Paenibacillus radicis</name>
    <name type="common">ex Gao et al. 2016</name>
    <dbReference type="NCBI Taxonomy" id="1737354"/>
    <lineage>
        <taxon>Bacteria</taxon>
        <taxon>Bacillati</taxon>
        <taxon>Bacillota</taxon>
        <taxon>Bacilli</taxon>
        <taxon>Bacillales</taxon>
        <taxon>Paenibacillaceae</taxon>
        <taxon>Paenibacillus</taxon>
    </lineage>
</organism>
<accession>A0A917LVF1</accession>
<comment type="caution">
    <text evidence="2">The sequence shown here is derived from an EMBL/GenBank/DDBJ whole genome shotgun (WGS) entry which is preliminary data.</text>
</comment>